<comment type="caution">
    <text evidence="3">The sequence shown here is derived from an EMBL/GenBank/DDBJ whole genome shotgun (WGS) entry which is preliminary data.</text>
</comment>
<dbReference type="PANTHER" id="PTHR46118">
    <property type="entry name" value="PROTEIN ABHD11"/>
    <property type="match status" value="1"/>
</dbReference>
<dbReference type="EC" id="3.1.-.-" evidence="3"/>
<dbReference type="Pfam" id="PF00561">
    <property type="entry name" value="Abhydrolase_1"/>
    <property type="match status" value="1"/>
</dbReference>
<gene>
    <name evidence="3" type="primary">ybfF_4</name>
    <name evidence="3" type="ORF">GALL_301700</name>
</gene>
<dbReference type="InterPro" id="IPR000073">
    <property type="entry name" value="AB_hydrolase_1"/>
</dbReference>
<dbReference type="Gene3D" id="3.40.50.1820">
    <property type="entry name" value="alpha/beta hydrolase"/>
    <property type="match status" value="1"/>
</dbReference>
<keyword evidence="1 3" id="KW-0378">Hydrolase</keyword>
<dbReference type="GO" id="GO:0016787">
    <property type="term" value="F:hydrolase activity"/>
    <property type="evidence" value="ECO:0007669"/>
    <property type="project" value="UniProtKB-KW"/>
</dbReference>
<dbReference type="InterPro" id="IPR029058">
    <property type="entry name" value="AB_hydrolase_fold"/>
</dbReference>
<feature type="domain" description="AB hydrolase-1" evidence="2">
    <location>
        <begin position="14"/>
        <end position="130"/>
    </location>
</feature>
<evidence type="ECO:0000256" key="1">
    <source>
        <dbReference type="ARBA" id="ARBA00022801"/>
    </source>
</evidence>
<dbReference type="EMBL" id="MLJW01000395">
    <property type="protein sequence ID" value="OIQ87948.1"/>
    <property type="molecule type" value="Genomic_DNA"/>
</dbReference>
<accession>A0A1J5R7B8</accession>
<dbReference type="AlphaFoldDB" id="A0A1J5R7B8"/>
<proteinExistence type="predicted"/>
<dbReference type="SUPFAM" id="SSF53474">
    <property type="entry name" value="alpha/beta-Hydrolases"/>
    <property type="match status" value="1"/>
</dbReference>
<name>A0A1J5R7B8_9ZZZZ</name>
<organism evidence="3">
    <name type="scientific">mine drainage metagenome</name>
    <dbReference type="NCBI Taxonomy" id="410659"/>
    <lineage>
        <taxon>unclassified sequences</taxon>
        <taxon>metagenomes</taxon>
        <taxon>ecological metagenomes</taxon>
    </lineage>
</organism>
<reference evidence="3" key="1">
    <citation type="submission" date="2016-10" db="EMBL/GenBank/DDBJ databases">
        <title>Sequence of Gallionella enrichment culture.</title>
        <authorList>
            <person name="Poehlein A."/>
            <person name="Muehling M."/>
            <person name="Daniel R."/>
        </authorList>
    </citation>
    <scope>NUCLEOTIDE SEQUENCE</scope>
</reference>
<evidence type="ECO:0000259" key="2">
    <source>
        <dbReference type="Pfam" id="PF00561"/>
    </source>
</evidence>
<dbReference type="PANTHER" id="PTHR46118:SF4">
    <property type="entry name" value="PROTEIN ABHD11"/>
    <property type="match status" value="1"/>
</dbReference>
<protein>
    <submittedName>
        <fullName evidence="3">Esterase YbfF</fullName>
        <ecNumber evidence="3">3.1.-.-</ecNumber>
    </submittedName>
</protein>
<evidence type="ECO:0000313" key="3">
    <source>
        <dbReference type="EMBL" id="OIQ87948.1"/>
    </source>
</evidence>
<sequence length="254" mass="28108">MLTLSSQITGQGAPLIILHGLFGSGRNWGSIARALGDLREVHALDLRNHGASPWSDAMDYALMAEDVAGYMAAHGWEQADILGHSMGGKTAMQLALTQPERVGRLVVVDIAPVSYVRESFPEYIDAMRRVDLSRISRRAEVDALLVPTIEDASLRAFLLQNLISEHGRFHWRLNLAGIAPNLPAIIAFPAHQDPFGGPTTFLAGERSDYIRPRDEEAMRRLFPRSKLIEIGQSGHWPHAEQPERFLHLVRAALG</sequence>